<evidence type="ECO:0000256" key="4">
    <source>
        <dbReference type="ARBA" id="ARBA00022801"/>
    </source>
</evidence>
<feature type="active site" evidence="7">
    <location>
        <position position="226"/>
    </location>
</feature>
<protein>
    <recommendedName>
        <fullName evidence="2 6">Protein phosphatase methylesterase 1</fullName>
        <shortName evidence="6">PME-1</shortName>
        <ecNumber evidence="6">3.1.1.-</ecNumber>
    </recommendedName>
</protein>
<keyword evidence="4 6" id="KW-0378">Hydrolase</keyword>
<proteinExistence type="inferred from homology"/>
<evidence type="ECO:0000313" key="10">
    <source>
        <dbReference type="Proteomes" id="UP000697127"/>
    </source>
</evidence>
<dbReference type="Gene3D" id="3.40.50.1820">
    <property type="entry name" value="alpha/beta hydrolase"/>
    <property type="match status" value="1"/>
</dbReference>
<feature type="active site" evidence="7">
    <location>
        <position position="378"/>
    </location>
</feature>
<accession>A0A9P6WH10</accession>
<evidence type="ECO:0000256" key="6">
    <source>
        <dbReference type="PIRNR" id="PIRNR022950"/>
    </source>
</evidence>
<feature type="domain" description="AB hydrolase-1" evidence="8">
    <location>
        <begin position="97"/>
        <end position="342"/>
    </location>
</feature>
<name>A0A9P6WH10_9ASCO</name>
<dbReference type="Pfam" id="PF00561">
    <property type="entry name" value="Abhydrolase_1"/>
    <property type="match status" value="1"/>
</dbReference>
<dbReference type="EC" id="3.1.1.-" evidence="6"/>
<comment type="similarity">
    <text evidence="1 6">Belongs to the AB hydrolase superfamily.</text>
</comment>
<evidence type="ECO:0000256" key="7">
    <source>
        <dbReference type="PIRSR" id="PIRSR022950-1"/>
    </source>
</evidence>
<dbReference type="GO" id="GO:0051723">
    <property type="term" value="F:protein methylesterase activity"/>
    <property type="evidence" value="ECO:0007669"/>
    <property type="project" value="UniProtKB-EC"/>
</dbReference>
<keyword evidence="3 6" id="KW-0719">Serine esterase</keyword>
<comment type="function">
    <text evidence="6">Demethylates proteins that have been reversibly carboxymethylated.</text>
</comment>
<evidence type="ECO:0000256" key="5">
    <source>
        <dbReference type="ARBA" id="ARBA00049203"/>
    </source>
</evidence>
<feature type="active site" evidence="7">
    <location>
        <position position="189"/>
    </location>
</feature>
<dbReference type="InterPro" id="IPR000073">
    <property type="entry name" value="AB_hydrolase_1"/>
</dbReference>
<evidence type="ECO:0000256" key="3">
    <source>
        <dbReference type="ARBA" id="ARBA00022487"/>
    </source>
</evidence>
<dbReference type="PANTHER" id="PTHR14189">
    <property type="entry name" value="PROTEIN PHOSPHATASE METHYLESTERASE-1 RELATED"/>
    <property type="match status" value="1"/>
</dbReference>
<dbReference type="PIRSF" id="PIRSF022950">
    <property type="entry name" value="PPase_methylesterase_euk"/>
    <property type="match status" value="1"/>
</dbReference>
<reference evidence="9" key="1">
    <citation type="submission" date="2020-11" db="EMBL/GenBank/DDBJ databases">
        <title>Kefir isolates.</title>
        <authorList>
            <person name="Marcisauskas S."/>
            <person name="Kim Y."/>
            <person name="Blasche S."/>
        </authorList>
    </citation>
    <scope>NUCLEOTIDE SEQUENCE</scope>
    <source>
        <strain evidence="9">Olga-1</strain>
    </source>
</reference>
<organism evidence="9 10">
    <name type="scientific">Pichia californica</name>
    <dbReference type="NCBI Taxonomy" id="460514"/>
    <lineage>
        <taxon>Eukaryota</taxon>
        <taxon>Fungi</taxon>
        <taxon>Dikarya</taxon>
        <taxon>Ascomycota</taxon>
        <taxon>Saccharomycotina</taxon>
        <taxon>Pichiomycetes</taxon>
        <taxon>Pichiales</taxon>
        <taxon>Pichiaceae</taxon>
        <taxon>Pichia</taxon>
    </lineage>
</organism>
<gene>
    <name evidence="9" type="primary">PPE1</name>
    <name evidence="9" type="ORF">C6P40_003067</name>
</gene>
<dbReference type="AlphaFoldDB" id="A0A9P6WH10"/>
<dbReference type="EMBL" id="PUHW01000338">
    <property type="protein sequence ID" value="KAG0686976.1"/>
    <property type="molecule type" value="Genomic_DNA"/>
</dbReference>
<dbReference type="InterPro" id="IPR029058">
    <property type="entry name" value="AB_hydrolase_fold"/>
</dbReference>
<evidence type="ECO:0000313" key="9">
    <source>
        <dbReference type="EMBL" id="KAG0686976.1"/>
    </source>
</evidence>
<dbReference type="Proteomes" id="UP000697127">
    <property type="component" value="Unassembled WGS sequence"/>
</dbReference>
<keyword evidence="10" id="KW-1185">Reference proteome</keyword>
<comment type="catalytic activity">
    <reaction evidence="5">
        <text>[phosphatase 2A protein]-C-terminal L-leucine methyl ester + H2O = [phosphatase 2A protein]-C-terminal L-leucine + methanol + H(+)</text>
        <dbReference type="Rhea" id="RHEA:48548"/>
        <dbReference type="Rhea" id="RHEA-COMP:12134"/>
        <dbReference type="Rhea" id="RHEA-COMP:12135"/>
        <dbReference type="ChEBI" id="CHEBI:15377"/>
        <dbReference type="ChEBI" id="CHEBI:15378"/>
        <dbReference type="ChEBI" id="CHEBI:17790"/>
        <dbReference type="ChEBI" id="CHEBI:90516"/>
        <dbReference type="ChEBI" id="CHEBI:90517"/>
        <dbReference type="EC" id="3.1.1.89"/>
    </reaction>
</comment>
<comment type="caution">
    <text evidence="9">The sequence shown here is derived from an EMBL/GenBank/DDBJ whole genome shotgun (WGS) entry which is preliminary data.</text>
</comment>
<evidence type="ECO:0000256" key="1">
    <source>
        <dbReference type="ARBA" id="ARBA00008645"/>
    </source>
</evidence>
<dbReference type="SUPFAM" id="SSF53474">
    <property type="entry name" value="alpha/beta-Hydrolases"/>
    <property type="match status" value="1"/>
</dbReference>
<dbReference type="PANTHER" id="PTHR14189:SF0">
    <property type="entry name" value="PROTEIN PHOSPHATASE METHYLESTERASE 1"/>
    <property type="match status" value="1"/>
</dbReference>
<dbReference type="InterPro" id="IPR016812">
    <property type="entry name" value="PPase_methylesterase_euk"/>
</dbReference>
<evidence type="ECO:0000256" key="2">
    <source>
        <dbReference type="ARBA" id="ARBA00020672"/>
    </source>
</evidence>
<evidence type="ECO:0000259" key="8">
    <source>
        <dbReference type="Pfam" id="PF00561"/>
    </source>
</evidence>
<sequence length="428" mass="50321">MSQFHKNIFQNKLKQQEQKLGLNFNESSEDSFDDDIPNHIVDDSEFDKFKWSDVFDNNDIYCNSDGYKFQTYFQYPTFNNEEEEEEEEEEENPVIFIGHHGAGSNGLTFIELAKYLKIQSKNLNYSKNPGFFTFDMRGHGKTNLINNSNDNYNLSIECLQNDFSFILNNFINLMIKKFKNFSIYLIGHSLGGSILTKFLFNIQQQDNNSNFNPLYLKFIKSLILIDIVEETAINSLNLMDNYLMNLPLSFPNLNFAINWHIKNNLRFNLNSCNYTIPSILFKDKISNNYKFIIDLNLTKNYWLNWFKNLSNNFILINNSISKLLILANNDYLDKNLIIGQMKGNFQLIVFTSNDLNKYILSTITTTININKDSKKLSHFIQEDIPFKLSITLLEFIERNDNISFHKKFELNSKLDLINKLNKKWNVKK</sequence>